<evidence type="ECO:0000313" key="1">
    <source>
        <dbReference type="EMBL" id="MBD2559100.1"/>
    </source>
</evidence>
<sequence length="48" mass="5414">MVEQFKFFSQINFSPAPCQTTPKLLASKPMIVKSEELMRSLIGTILVN</sequence>
<evidence type="ECO:0000313" key="2">
    <source>
        <dbReference type="Proteomes" id="UP000604661"/>
    </source>
</evidence>
<protein>
    <submittedName>
        <fullName evidence="1">Uncharacterized protein</fullName>
    </submittedName>
</protein>
<proteinExistence type="predicted"/>
<organism evidence="1 2">
    <name type="scientific">Nostoc linckia FACHB-391</name>
    <dbReference type="NCBI Taxonomy" id="2692906"/>
    <lineage>
        <taxon>Bacteria</taxon>
        <taxon>Bacillati</taxon>
        <taxon>Cyanobacteriota</taxon>
        <taxon>Cyanophyceae</taxon>
        <taxon>Nostocales</taxon>
        <taxon>Nostocaceae</taxon>
        <taxon>Nostoc</taxon>
    </lineage>
</organism>
<dbReference type="RefSeq" id="WP_190892897.1">
    <property type="nucleotide sequence ID" value="NZ_JACJTE010000001.1"/>
</dbReference>
<dbReference type="EMBL" id="JACJTE010000001">
    <property type="protein sequence ID" value="MBD2559100.1"/>
    <property type="molecule type" value="Genomic_DNA"/>
</dbReference>
<reference evidence="1 2" key="1">
    <citation type="journal article" date="2020" name="ISME J.">
        <title>Comparative genomics reveals insights into cyanobacterial evolution and habitat adaptation.</title>
        <authorList>
            <person name="Chen M.Y."/>
            <person name="Teng W.K."/>
            <person name="Zhao L."/>
            <person name="Hu C.X."/>
            <person name="Zhou Y.K."/>
            <person name="Han B.P."/>
            <person name="Song L.R."/>
            <person name="Shu W.S."/>
        </authorList>
    </citation>
    <scope>NUCLEOTIDE SEQUENCE [LARGE SCALE GENOMIC DNA]</scope>
    <source>
        <strain evidence="1 2">FACHB-391</strain>
    </source>
</reference>
<dbReference type="Proteomes" id="UP000604661">
    <property type="component" value="Unassembled WGS sequence"/>
</dbReference>
<gene>
    <name evidence="1" type="ORF">H6G95_00340</name>
</gene>
<name>A0ABR8EMC9_NOSLI</name>
<accession>A0ABR8EMC9</accession>
<comment type="caution">
    <text evidence="1">The sequence shown here is derived from an EMBL/GenBank/DDBJ whole genome shotgun (WGS) entry which is preliminary data.</text>
</comment>
<keyword evidence="2" id="KW-1185">Reference proteome</keyword>